<gene>
    <name evidence="5" type="ORF">RA955_03940</name>
</gene>
<proteinExistence type="inferred from homology"/>
<dbReference type="PANTHER" id="PTHR30408:SF13">
    <property type="entry name" value="TYPE I RESTRICTION ENZYME HINDI SPECIFICITY SUBUNIT"/>
    <property type="match status" value="1"/>
</dbReference>
<dbReference type="RefSeq" id="WP_033009455.1">
    <property type="nucleotide sequence ID" value="NZ_CP133076.1"/>
</dbReference>
<keyword evidence="2" id="KW-0680">Restriction system</keyword>
<accession>A0ABY9MH53</accession>
<dbReference type="Pfam" id="PF01420">
    <property type="entry name" value="Methylase_S"/>
    <property type="match status" value="2"/>
</dbReference>
<dbReference type="InterPro" id="IPR044946">
    <property type="entry name" value="Restrct_endonuc_typeI_TRD_sf"/>
</dbReference>
<comment type="similarity">
    <text evidence="1">Belongs to the type-I restriction system S methylase family.</text>
</comment>
<keyword evidence="5" id="KW-0540">Nuclease</keyword>
<protein>
    <submittedName>
        <fullName evidence="5">Restriction endonuclease subunit S</fullName>
        <ecNumber evidence="5">3.1.21.-</ecNumber>
    </submittedName>
</protein>
<dbReference type="InterPro" id="IPR000055">
    <property type="entry name" value="Restrct_endonuc_typeI_TRD"/>
</dbReference>
<evidence type="ECO:0000256" key="2">
    <source>
        <dbReference type="ARBA" id="ARBA00022747"/>
    </source>
</evidence>
<dbReference type="GO" id="GO:0004519">
    <property type="term" value="F:endonuclease activity"/>
    <property type="evidence" value="ECO:0007669"/>
    <property type="project" value="UniProtKB-KW"/>
</dbReference>
<evidence type="ECO:0000259" key="4">
    <source>
        <dbReference type="Pfam" id="PF01420"/>
    </source>
</evidence>
<sequence length="405" mass="45850">MRYDGWKETRLIDVIDINPRTPLRKGTLAKKVSMQDVAEFTRKIQSYEIAEFTSGSKFKNGDTLLARITPCLENGKTAYVDILEDNEIAFGSTEFIVLRAKEGITDSKFVYYLAISPEFRNIAIKSMTGSSGRQRVQSDVLVNTVIDLPPLEEQKRIANVLSAIDDKIELNNEINQTLEELAQTIFKRWFVDFEFPNENGEPYKSSGGKFVQSELGMIPEGWRSGTLGELIKISSGKRPLKKSKEKTEEFLIPLIGASSVMGYVKEVLYDEKILIIGRVGTHGVVQRYQKKCWPSDNTLVIKSSYYEYIYQLLKSIDYAQLNRGSTQPLITQTDVKNVKIIIPSKEVLEKYELLVGTLFNKAEKSLEENVSLSALRDTLLPKLMSGEIRVVDAEREVEVCLQKSS</sequence>
<name>A0ABY9MH53_9BACL</name>
<keyword evidence="5" id="KW-0378">Hydrolase</keyword>
<keyword evidence="6" id="KW-1185">Reference proteome</keyword>
<evidence type="ECO:0000256" key="3">
    <source>
        <dbReference type="ARBA" id="ARBA00023125"/>
    </source>
</evidence>
<feature type="domain" description="Type I restriction modification DNA specificity" evidence="4">
    <location>
        <begin position="219"/>
        <end position="346"/>
    </location>
</feature>
<dbReference type="EMBL" id="CP133076">
    <property type="protein sequence ID" value="WMJ17271.1"/>
    <property type="molecule type" value="Genomic_DNA"/>
</dbReference>
<dbReference type="InterPro" id="IPR052021">
    <property type="entry name" value="Type-I_RS_S_subunit"/>
</dbReference>
<dbReference type="CDD" id="cd17260">
    <property type="entry name" value="RMtype1_S_EcoEI-TRD1-CR1_like"/>
    <property type="match status" value="1"/>
</dbReference>
<dbReference type="PANTHER" id="PTHR30408">
    <property type="entry name" value="TYPE-1 RESTRICTION ENZYME ECOKI SPECIFICITY PROTEIN"/>
    <property type="match status" value="1"/>
</dbReference>
<evidence type="ECO:0000256" key="1">
    <source>
        <dbReference type="ARBA" id="ARBA00010923"/>
    </source>
</evidence>
<dbReference type="Gene3D" id="3.90.220.20">
    <property type="entry name" value="DNA methylase specificity domains"/>
    <property type="match status" value="2"/>
</dbReference>
<dbReference type="Proteomes" id="UP001223761">
    <property type="component" value="Chromosome"/>
</dbReference>
<keyword evidence="5" id="KW-0255">Endonuclease</keyword>
<feature type="domain" description="Type I restriction modification DNA specificity" evidence="4">
    <location>
        <begin position="4"/>
        <end position="180"/>
    </location>
</feature>
<dbReference type="SUPFAM" id="SSF116734">
    <property type="entry name" value="DNA methylase specificity domain"/>
    <property type="match status" value="2"/>
</dbReference>
<dbReference type="GO" id="GO:0016787">
    <property type="term" value="F:hydrolase activity"/>
    <property type="evidence" value="ECO:0007669"/>
    <property type="project" value="UniProtKB-KW"/>
</dbReference>
<reference evidence="5 6" key="1">
    <citation type="submission" date="2023-08" db="EMBL/GenBank/DDBJ databases">
        <title>Genome sequencing of the thermostable Gram positive bacteria Geobacillus proteiniphilus strain T-6.</title>
        <authorList>
            <person name="Shulami S."/>
            <person name="Shoham Y."/>
        </authorList>
    </citation>
    <scope>NUCLEOTIDE SEQUENCE [LARGE SCALE GENOMIC DNA]</scope>
    <source>
        <strain evidence="5 6">T-6</strain>
    </source>
</reference>
<keyword evidence="3" id="KW-0238">DNA-binding</keyword>
<evidence type="ECO:0000313" key="5">
    <source>
        <dbReference type="EMBL" id="WMJ17271.1"/>
    </source>
</evidence>
<organism evidence="5 6">
    <name type="scientific">Geobacillus proteiniphilus</name>
    <dbReference type="NCBI Taxonomy" id="860353"/>
    <lineage>
        <taxon>Bacteria</taxon>
        <taxon>Bacillati</taxon>
        <taxon>Bacillota</taxon>
        <taxon>Bacilli</taxon>
        <taxon>Bacillales</taxon>
        <taxon>Anoxybacillaceae</taxon>
        <taxon>Geobacillus</taxon>
    </lineage>
</organism>
<evidence type="ECO:0000313" key="6">
    <source>
        <dbReference type="Proteomes" id="UP001223761"/>
    </source>
</evidence>
<dbReference type="EC" id="3.1.21.-" evidence="5"/>